<evidence type="ECO:0000313" key="7">
    <source>
        <dbReference type="EMBL" id="KAJ7950710.1"/>
    </source>
</evidence>
<dbReference type="InterPro" id="IPR007650">
    <property type="entry name" value="Zf-FLZ_dom"/>
</dbReference>
<dbReference type="Proteomes" id="UP001163823">
    <property type="component" value="Chromosome 11"/>
</dbReference>
<dbReference type="KEGG" id="qsa:O6P43_026865"/>
<evidence type="ECO:0000256" key="1">
    <source>
        <dbReference type="ARBA" id="ARBA00009374"/>
    </source>
</evidence>
<dbReference type="Pfam" id="PF04570">
    <property type="entry name" value="zf-FLZ"/>
    <property type="match status" value="1"/>
</dbReference>
<comment type="similarity">
    <text evidence="1">Belongs to the FLZ family.</text>
</comment>
<keyword evidence="2" id="KW-0479">Metal-binding</keyword>
<feature type="zinc finger region" description="FLZ-type" evidence="4">
    <location>
        <begin position="4"/>
        <end position="46"/>
    </location>
</feature>
<gene>
    <name evidence="7" type="ORF">O6P43_026865</name>
</gene>
<evidence type="ECO:0000259" key="6">
    <source>
        <dbReference type="PROSITE" id="PS51795"/>
    </source>
</evidence>
<evidence type="ECO:0000313" key="8">
    <source>
        <dbReference type="Proteomes" id="UP001163823"/>
    </source>
</evidence>
<accession>A0AAD7L4X6</accession>
<reference evidence="7" key="1">
    <citation type="journal article" date="2023" name="Science">
        <title>Elucidation of the pathway for biosynthesis of saponin adjuvants from the soapbark tree.</title>
        <authorList>
            <person name="Reed J."/>
            <person name="Orme A."/>
            <person name="El-Demerdash A."/>
            <person name="Owen C."/>
            <person name="Martin L.B.B."/>
            <person name="Misra R.C."/>
            <person name="Kikuchi S."/>
            <person name="Rejzek M."/>
            <person name="Martin A.C."/>
            <person name="Harkess A."/>
            <person name="Leebens-Mack J."/>
            <person name="Louveau T."/>
            <person name="Stephenson M.J."/>
            <person name="Osbourn A."/>
        </authorList>
    </citation>
    <scope>NUCLEOTIDE SEQUENCE</scope>
    <source>
        <strain evidence="7">S10</strain>
    </source>
</reference>
<organism evidence="7 8">
    <name type="scientific">Quillaja saponaria</name>
    <name type="common">Soap bark tree</name>
    <dbReference type="NCBI Taxonomy" id="32244"/>
    <lineage>
        <taxon>Eukaryota</taxon>
        <taxon>Viridiplantae</taxon>
        <taxon>Streptophyta</taxon>
        <taxon>Embryophyta</taxon>
        <taxon>Tracheophyta</taxon>
        <taxon>Spermatophyta</taxon>
        <taxon>Magnoliopsida</taxon>
        <taxon>eudicotyledons</taxon>
        <taxon>Gunneridae</taxon>
        <taxon>Pentapetalae</taxon>
        <taxon>rosids</taxon>
        <taxon>fabids</taxon>
        <taxon>Fabales</taxon>
        <taxon>Quillajaceae</taxon>
        <taxon>Quillaja</taxon>
    </lineage>
</organism>
<dbReference type="GO" id="GO:0008270">
    <property type="term" value="F:zinc ion binding"/>
    <property type="evidence" value="ECO:0007669"/>
    <property type="project" value="UniProtKB-KW"/>
</dbReference>
<proteinExistence type="inferred from homology"/>
<keyword evidence="3" id="KW-0863">Zinc-finger</keyword>
<feature type="compositionally biased region" description="Basic and acidic residues" evidence="5">
    <location>
        <begin position="56"/>
        <end position="65"/>
    </location>
</feature>
<comment type="caution">
    <text evidence="7">The sequence shown here is derived from an EMBL/GenBank/DDBJ whole genome shotgun (WGS) entry which is preliminary data.</text>
</comment>
<keyword evidence="3" id="KW-0862">Zinc</keyword>
<protein>
    <recommendedName>
        <fullName evidence="6">FLZ-type domain-containing protein</fullName>
    </recommendedName>
</protein>
<dbReference type="PROSITE" id="PS51795">
    <property type="entry name" value="ZF_FLZ"/>
    <property type="match status" value="1"/>
</dbReference>
<evidence type="ECO:0000256" key="4">
    <source>
        <dbReference type="PROSITE-ProRule" id="PRU01131"/>
    </source>
</evidence>
<sequence>MYNEFLQACFLCPEPLDRGDIYMYSDKPLGTIRCRKKQVHSNEAKDLEMKQLSSSSRRELRKYDNKNQSFPNKNVKME</sequence>
<feature type="region of interest" description="Disordered" evidence="5">
    <location>
        <begin position="43"/>
        <end position="78"/>
    </location>
</feature>
<name>A0AAD7L4X6_QUISA</name>
<evidence type="ECO:0000256" key="5">
    <source>
        <dbReference type="SAM" id="MobiDB-lite"/>
    </source>
</evidence>
<dbReference type="EMBL" id="JARAOO010000011">
    <property type="protein sequence ID" value="KAJ7950710.1"/>
    <property type="molecule type" value="Genomic_DNA"/>
</dbReference>
<feature type="domain" description="FLZ-type" evidence="6">
    <location>
        <begin position="4"/>
        <end position="46"/>
    </location>
</feature>
<dbReference type="AlphaFoldDB" id="A0AAD7L4X6"/>
<keyword evidence="8" id="KW-1185">Reference proteome</keyword>
<evidence type="ECO:0000256" key="2">
    <source>
        <dbReference type="ARBA" id="ARBA00022723"/>
    </source>
</evidence>
<evidence type="ECO:0000256" key="3">
    <source>
        <dbReference type="ARBA" id="ARBA00022771"/>
    </source>
</evidence>